<evidence type="ECO:0000259" key="2">
    <source>
        <dbReference type="SMART" id="SM00903"/>
    </source>
</evidence>
<dbReference type="Pfam" id="PF01613">
    <property type="entry name" value="Flavin_Reduct"/>
    <property type="match status" value="1"/>
</dbReference>
<dbReference type="RefSeq" id="WP_380586385.1">
    <property type="nucleotide sequence ID" value="NZ_JBHSQJ010000099.1"/>
</dbReference>
<dbReference type="InterPro" id="IPR012349">
    <property type="entry name" value="Split_barrel_FMN-bd"/>
</dbReference>
<organism evidence="3 4">
    <name type="scientific">Streptacidiphilus monticola</name>
    <dbReference type="NCBI Taxonomy" id="2161674"/>
    <lineage>
        <taxon>Bacteria</taxon>
        <taxon>Bacillati</taxon>
        <taxon>Actinomycetota</taxon>
        <taxon>Actinomycetes</taxon>
        <taxon>Kitasatosporales</taxon>
        <taxon>Streptomycetaceae</taxon>
        <taxon>Streptacidiphilus</taxon>
    </lineage>
</organism>
<dbReference type="EC" id="1.5.1.-" evidence="3"/>
<dbReference type="InterPro" id="IPR050268">
    <property type="entry name" value="NADH-dep_flavin_reductase"/>
</dbReference>
<evidence type="ECO:0000256" key="1">
    <source>
        <dbReference type="ARBA" id="ARBA00023002"/>
    </source>
</evidence>
<dbReference type="GO" id="GO:0016491">
    <property type="term" value="F:oxidoreductase activity"/>
    <property type="evidence" value="ECO:0007669"/>
    <property type="project" value="UniProtKB-KW"/>
</dbReference>
<reference evidence="4" key="1">
    <citation type="journal article" date="2019" name="Int. J. Syst. Evol. Microbiol.">
        <title>The Global Catalogue of Microorganisms (GCM) 10K type strain sequencing project: providing services to taxonomists for standard genome sequencing and annotation.</title>
        <authorList>
            <consortium name="The Broad Institute Genomics Platform"/>
            <consortium name="The Broad Institute Genome Sequencing Center for Infectious Disease"/>
            <person name="Wu L."/>
            <person name="Ma J."/>
        </authorList>
    </citation>
    <scope>NUCLEOTIDE SEQUENCE [LARGE SCALE GENOMIC DNA]</scope>
    <source>
        <strain evidence="4">JCM 4816</strain>
    </source>
</reference>
<keyword evidence="4" id="KW-1185">Reference proteome</keyword>
<dbReference type="SMART" id="SM00903">
    <property type="entry name" value="Flavin_Reduct"/>
    <property type="match status" value="1"/>
</dbReference>
<dbReference type="Gene3D" id="2.30.110.10">
    <property type="entry name" value="Electron Transport, Fmn-binding Protein, Chain A"/>
    <property type="match status" value="1"/>
</dbReference>
<gene>
    <name evidence="3" type="ORF">ACFP3V_22615</name>
</gene>
<name>A0ABW1G7I4_9ACTN</name>
<evidence type="ECO:0000313" key="4">
    <source>
        <dbReference type="Proteomes" id="UP001596174"/>
    </source>
</evidence>
<sequence>MSDFDAFVARLDYPLYVVTALAGEERSGCLVGFATQCSIDPPRFMVWISKANHTFGVALRAATLAVHLVSPDSGLPELFGGRTGDEIDKFARVDWSAGPGGVPVLAGASAWFAGHVEGRMDGGDHVGFLLAPLAGEVRSDEHPIQLSEASDIEPGHPA</sequence>
<dbReference type="PANTHER" id="PTHR30466:SF15">
    <property type="entry name" value="POSSIBLE OXIDOREDUCTASE"/>
    <property type="match status" value="1"/>
</dbReference>
<comment type="caution">
    <text evidence="3">The sequence shown here is derived from an EMBL/GenBank/DDBJ whole genome shotgun (WGS) entry which is preliminary data.</text>
</comment>
<dbReference type="SUPFAM" id="SSF50475">
    <property type="entry name" value="FMN-binding split barrel"/>
    <property type="match status" value="1"/>
</dbReference>
<dbReference type="PANTHER" id="PTHR30466">
    <property type="entry name" value="FLAVIN REDUCTASE"/>
    <property type="match status" value="1"/>
</dbReference>
<dbReference type="InterPro" id="IPR002563">
    <property type="entry name" value="Flavin_Rdtase-like_dom"/>
</dbReference>
<keyword evidence="1 3" id="KW-0560">Oxidoreductase</keyword>
<protein>
    <submittedName>
        <fullName evidence="3">Flavin reductase family protein</fullName>
        <ecNumber evidence="3">1.5.1.-</ecNumber>
    </submittedName>
</protein>
<proteinExistence type="predicted"/>
<dbReference type="EMBL" id="JBHSQJ010000099">
    <property type="protein sequence ID" value="MFC5909998.1"/>
    <property type="molecule type" value="Genomic_DNA"/>
</dbReference>
<evidence type="ECO:0000313" key="3">
    <source>
        <dbReference type="EMBL" id="MFC5909998.1"/>
    </source>
</evidence>
<feature type="domain" description="Flavin reductase like" evidence="2">
    <location>
        <begin position="8"/>
        <end position="143"/>
    </location>
</feature>
<dbReference type="Proteomes" id="UP001596174">
    <property type="component" value="Unassembled WGS sequence"/>
</dbReference>
<accession>A0ABW1G7I4</accession>